<evidence type="ECO:0000256" key="2">
    <source>
        <dbReference type="SAM" id="Phobius"/>
    </source>
</evidence>
<dbReference type="EMBL" id="FN554889">
    <property type="protein sequence ID" value="CBG70226.1"/>
    <property type="molecule type" value="Genomic_DNA"/>
</dbReference>
<dbReference type="STRING" id="680198.SCAB_31241"/>
<keyword evidence="2" id="KW-0472">Membrane</keyword>
<protein>
    <recommendedName>
        <fullName evidence="5">Heavy metal transporter</fullName>
    </recommendedName>
</protein>
<keyword evidence="4" id="KW-1185">Reference proteome</keyword>
<feature type="region of interest" description="Disordered" evidence="1">
    <location>
        <begin position="241"/>
        <end position="263"/>
    </location>
</feature>
<organism evidence="3 4">
    <name type="scientific">Streptomyces scabiei (strain 87.22)</name>
    <dbReference type="NCBI Taxonomy" id="680198"/>
    <lineage>
        <taxon>Bacteria</taxon>
        <taxon>Bacillati</taxon>
        <taxon>Actinomycetota</taxon>
        <taxon>Actinomycetes</taxon>
        <taxon>Kitasatosporales</taxon>
        <taxon>Streptomycetaceae</taxon>
        <taxon>Streptomyces</taxon>
    </lineage>
</organism>
<sequence length="337" mass="35140">MSEPYPFPPGPRPRRRGRRVLQFMAAFVVLAAIGAYLTVQYLTGGNGTPRCVVVSGKDDGQSYDFTPEQAANAATISAVGTSRDLPERAVTIALATALQESGLRNIAHGDRDSLGLFQQRPSQGWGTEQQIQDPVYAAGEFYEHLVKVADYERLPLTVAAQKVQRSGYPEAYAKHEPDATLLAAALTGRSAASLTCEGRREPAAGPGTAVAGGPAAVRGALARDFGDDAFESAAAVVGSEGGASAQASPSPSPSASPAAGTVTIPLKDAGDAEQVRRRGWELAHWAVANSSRLDVERVTFAGREWVAEGRAGAWRKARGAAGGGADSTAEVRIVTGQ</sequence>
<keyword evidence="2" id="KW-1133">Transmembrane helix</keyword>
<keyword evidence="2" id="KW-0812">Transmembrane</keyword>
<name>C9ZBW8_STRSW</name>
<accession>C9ZBW8</accession>
<proteinExistence type="predicted"/>
<dbReference type="KEGG" id="scb:SCAB_31241"/>
<evidence type="ECO:0008006" key="5">
    <source>
        <dbReference type="Google" id="ProtNLM"/>
    </source>
</evidence>
<dbReference type="HOGENOM" id="CLU_068874_0_0_11"/>
<reference evidence="3 4" key="1">
    <citation type="journal article" date="2010" name="Mol. Plant Microbe Interact.">
        <title>Streptomyces scabies 87-22 contains a coronafacic acid-like biosynthetic cluster that contributes to plant-microbe interactions.</title>
        <authorList>
            <person name="Bignell D.R."/>
            <person name="Seipke R.F."/>
            <person name="Huguet-Tapia J.C."/>
            <person name="Chambers A.H."/>
            <person name="Parry R.J."/>
            <person name="Loria R."/>
        </authorList>
    </citation>
    <scope>NUCLEOTIDE SEQUENCE [LARGE SCALE GENOMIC DNA]</scope>
    <source>
        <strain evidence="3 4">87.22</strain>
    </source>
</reference>
<dbReference type="AlphaFoldDB" id="C9ZBW8"/>
<feature type="region of interest" description="Disordered" evidence="1">
    <location>
        <begin position="318"/>
        <end position="337"/>
    </location>
</feature>
<evidence type="ECO:0000313" key="4">
    <source>
        <dbReference type="Proteomes" id="UP000001444"/>
    </source>
</evidence>
<feature type="compositionally biased region" description="Low complexity" evidence="1">
    <location>
        <begin position="241"/>
        <end position="260"/>
    </location>
</feature>
<feature type="transmembrane region" description="Helical" evidence="2">
    <location>
        <begin position="20"/>
        <end position="42"/>
    </location>
</feature>
<evidence type="ECO:0000256" key="1">
    <source>
        <dbReference type="SAM" id="MobiDB-lite"/>
    </source>
</evidence>
<dbReference type="Proteomes" id="UP000001444">
    <property type="component" value="Chromosome"/>
</dbReference>
<gene>
    <name evidence="3" type="ordered locus">SCAB_31241</name>
</gene>
<evidence type="ECO:0000313" key="3">
    <source>
        <dbReference type="EMBL" id="CBG70226.1"/>
    </source>
</evidence>
<dbReference type="eggNOG" id="COG0739">
    <property type="taxonomic scope" value="Bacteria"/>
</dbReference>